<dbReference type="EMBL" id="JBHRUV010000022">
    <property type="protein sequence ID" value="MFC3265824.1"/>
    <property type="molecule type" value="Genomic_DNA"/>
</dbReference>
<reference evidence="4" key="1">
    <citation type="journal article" date="2019" name="Int. J. Syst. Evol. Microbiol.">
        <title>The Global Catalogue of Microorganisms (GCM) 10K type strain sequencing project: providing services to taxonomists for standard genome sequencing and annotation.</title>
        <authorList>
            <consortium name="The Broad Institute Genomics Platform"/>
            <consortium name="The Broad Institute Genome Sequencing Center for Infectious Disease"/>
            <person name="Wu L."/>
            <person name="Ma J."/>
        </authorList>
    </citation>
    <scope>NUCLEOTIDE SEQUENCE [LARGE SCALE GENOMIC DNA]</scope>
    <source>
        <strain evidence="4">CCM 7941</strain>
    </source>
</reference>
<evidence type="ECO:0000313" key="3">
    <source>
        <dbReference type="EMBL" id="MFC3265824.1"/>
    </source>
</evidence>
<dbReference type="PANTHER" id="PTHR31876">
    <property type="entry name" value="COV-LIKE PROTEIN 1"/>
    <property type="match status" value="1"/>
</dbReference>
<feature type="compositionally biased region" description="Low complexity" evidence="1">
    <location>
        <begin position="13"/>
        <end position="26"/>
    </location>
</feature>
<keyword evidence="2" id="KW-1133">Transmembrane helix</keyword>
<evidence type="ECO:0000256" key="1">
    <source>
        <dbReference type="SAM" id="MobiDB-lite"/>
    </source>
</evidence>
<dbReference type="InterPro" id="IPR007462">
    <property type="entry name" value="COV1-like"/>
</dbReference>
<comment type="caution">
    <text evidence="3">The sequence shown here is derived from an EMBL/GenBank/DDBJ whole genome shotgun (WGS) entry which is preliminary data.</text>
</comment>
<evidence type="ECO:0000256" key="2">
    <source>
        <dbReference type="SAM" id="Phobius"/>
    </source>
</evidence>
<feature type="compositionally biased region" description="Basic and acidic residues" evidence="1">
    <location>
        <begin position="1"/>
        <end position="10"/>
    </location>
</feature>
<sequence length="289" mass="30343">MSDSERKAPRSDAPAGETGAHTGAADAGAAGPALVQAPRRGPLFSLRARLRNYFLTGLIVAGPLALTIYITWWIVGAIDGWVKPLIPQRYWPESYLNVSAPGFGVIIAIVSLTLLGFLTANLVGRTLISSGETILERMPVVRGLYRGIKQVFETAFSPDGTSFRKVALVQFPTPGTWSIVFVSAPPPPEMTAPLPDGGAGDYVGVFLPCSPNPTTGFFFYLPRKDIYEVPITVDEAAKLVMSAGLIQPEEHRRRMAALAASGDGKGARTSDGKSGGGADESNGAGGAGA</sequence>
<keyword evidence="2" id="KW-0812">Transmembrane</keyword>
<keyword evidence="2" id="KW-0472">Membrane</keyword>
<protein>
    <submittedName>
        <fullName evidence="3">DUF502 domain-containing protein</fullName>
    </submittedName>
</protein>
<feature type="transmembrane region" description="Helical" evidence="2">
    <location>
        <begin position="95"/>
        <end position="118"/>
    </location>
</feature>
<feature type="region of interest" description="Disordered" evidence="1">
    <location>
        <begin position="256"/>
        <end position="289"/>
    </location>
</feature>
<dbReference type="PANTHER" id="PTHR31876:SF26">
    <property type="entry name" value="PROTEIN LIKE COV 2"/>
    <property type="match status" value="1"/>
</dbReference>
<accession>A0ABV7LDI1</accession>
<organism evidence="3 4">
    <name type="scientific">Camelimonas abortus</name>
    <dbReference type="NCBI Taxonomy" id="1017184"/>
    <lineage>
        <taxon>Bacteria</taxon>
        <taxon>Pseudomonadati</taxon>
        <taxon>Pseudomonadota</taxon>
        <taxon>Alphaproteobacteria</taxon>
        <taxon>Hyphomicrobiales</taxon>
        <taxon>Chelatococcaceae</taxon>
        <taxon>Camelimonas</taxon>
    </lineage>
</organism>
<gene>
    <name evidence="3" type="ORF">ACFOEX_05570</name>
</gene>
<feature type="transmembrane region" description="Helical" evidence="2">
    <location>
        <begin position="53"/>
        <end position="75"/>
    </location>
</feature>
<dbReference type="Pfam" id="PF04367">
    <property type="entry name" value="DUF502"/>
    <property type="match status" value="1"/>
</dbReference>
<name>A0ABV7LDI1_9HYPH</name>
<evidence type="ECO:0000313" key="4">
    <source>
        <dbReference type="Proteomes" id="UP001595536"/>
    </source>
</evidence>
<proteinExistence type="predicted"/>
<keyword evidence="4" id="KW-1185">Reference proteome</keyword>
<dbReference type="RefSeq" id="WP_376830517.1">
    <property type="nucleotide sequence ID" value="NZ_JBHLWR010000006.1"/>
</dbReference>
<feature type="compositionally biased region" description="Gly residues" evidence="1">
    <location>
        <begin position="273"/>
        <end position="289"/>
    </location>
</feature>
<feature type="region of interest" description="Disordered" evidence="1">
    <location>
        <begin position="1"/>
        <end position="26"/>
    </location>
</feature>
<dbReference type="Proteomes" id="UP001595536">
    <property type="component" value="Unassembled WGS sequence"/>
</dbReference>